<keyword evidence="3 4" id="KW-0804">Transcription</keyword>
<dbReference type="InterPro" id="IPR052362">
    <property type="entry name" value="HTH-GbsR_regulator"/>
</dbReference>
<dbReference type="PANTHER" id="PTHR38465:SF1">
    <property type="entry name" value="HTH-TYPE TRANSCRIPTIONAL REGULATOR MJ1563-RELATED"/>
    <property type="match status" value="1"/>
</dbReference>
<name>A0A2U1AVK0_9BACT</name>
<dbReference type="CDD" id="cd00090">
    <property type="entry name" value="HTH_ARSR"/>
    <property type="match status" value="1"/>
</dbReference>
<keyword evidence="7" id="KW-1185">Reference proteome</keyword>
<protein>
    <recommendedName>
        <fullName evidence="4">HTH-type transcriptional regulator</fullName>
    </recommendedName>
</protein>
<evidence type="ECO:0000313" key="6">
    <source>
        <dbReference type="EMBL" id="PVY40454.1"/>
    </source>
</evidence>
<dbReference type="PIRSF" id="PIRSF006707">
    <property type="entry name" value="MJ1563"/>
    <property type="match status" value="1"/>
</dbReference>
<organism evidence="6 7">
    <name type="scientific">Pontibacter virosus</name>
    <dbReference type="NCBI Taxonomy" id="1765052"/>
    <lineage>
        <taxon>Bacteria</taxon>
        <taxon>Pseudomonadati</taxon>
        <taxon>Bacteroidota</taxon>
        <taxon>Cytophagia</taxon>
        <taxon>Cytophagales</taxon>
        <taxon>Hymenobacteraceae</taxon>
        <taxon>Pontibacter</taxon>
    </lineage>
</organism>
<dbReference type="InterPro" id="IPR000835">
    <property type="entry name" value="HTH_MarR-typ"/>
</dbReference>
<comment type="similarity">
    <text evidence="4">Belongs to the GbsR family.</text>
</comment>
<evidence type="ECO:0000256" key="2">
    <source>
        <dbReference type="ARBA" id="ARBA00023125"/>
    </source>
</evidence>
<gene>
    <name evidence="6" type="ORF">C8E01_10785</name>
</gene>
<evidence type="ECO:0000256" key="3">
    <source>
        <dbReference type="ARBA" id="ARBA00023163"/>
    </source>
</evidence>
<dbReference type="Gene3D" id="1.10.10.10">
    <property type="entry name" value="Winged helix-like DNA-binding domain superfamily/Winged helix DNA-binding domain"/>
    <property type="match status" value="1"/>
</dbReference>
<comment type="caution">
    <text evidence="6">The sequence shown here is derived from an EMBL/GenBank/DDBJ whole genome shotgun (WGS) entry which is preliminary data.</text>
</comment>
<dbReference type="RefSeq" id="WP_116543765.1">
    <property type="nucleotide sequence ID" value="NZ_QEKI01000007.1"/>
</dbReference>
<evidence type="ECO:0000259" key="5">
    <source>
        <dbReference type="Pfam" id="PF12802"/>
    </source>
</evidence>
<sequence>MEYSEAKERYIEAWGSLGSSWGVNRTMAQIHALLMIATEPLSTEEIMEDLKISRGNANMNIRALLDWGLAKKVLKPGERKEYFVTDKDPMVLATQVAKERKKRELDPIVRLLDEVSAVQGEGKEVQEFKKVTTNLKGFAKQADSVINTFIQSNSNWFFKILGKITR</sequence>
<feature type="domain" description="HTH marR-type" evidence="5">
    <location>
        <begin position="22"/>
        <end position="77"/>
    </location>
</feature>
<dbReference type="InterPro" id="IPR036390">
    <property type="entry name" value="WH_DNA-bd_sf"/>
</dbReference>
<dbReference type="AlphaFoldDB" id="A0A2U1AVK0"/>
<reference evidence="6 7" key="1">
    <citation type="submission" date="2018-04" db="EMBL/GenBank/DDBJ databases">
        <title>Genomic Encyclopedia of Type Strains, Phase IV (KMG-IV): sequencing the most valuable type-strain genomes for metagenomic binning, comparative biology and taxonomic classification.</title>
        <authorList>
            <person name="Goeker M."/>
        </authorList>
    </citation>
    <scope>NUCLEOTIDE SEQUENCE [LARGE SCALE GENOMIC DNA]</scope>
    <source>
        <strain evidence="6 7">DSM 100231</strain>
    </source>
</reference>
<dbReference type="OrthoDB" id="9792628at2"/>
<keyword evidence="1 4" id="KW-0805">Transcription regulation</keyword>
<evidence type="ECO:0000256" key="4">
    <source>
        <dbReference type="PIRNR" id="PIRNR006707"/>
    </source>
</evidence>
<dbReference type="InterPro" id="IPR011991">
    <property type="entry name" value="ArsR-like_HTH"/>
</dbReference>
<evidence type="ECO:0000313" key="7">
    <source>
        <dbReference type="Proteomes" id="UP000245466"/>
    </source>
</evidence>
<dbReference type="Proteomes" id="UP000245466">
    <property type="component" value="Unassembled WGS sequence"/>
</dbReference>
<dbReference type="SUPFAM" id="SSF46785">
    <property type="entry name" value="Winged helix' DNA-binding domain"/>
    <property type="match status" value="1"/>
</dbReference>
<dbReference type="GO" id="GO:0003677">
    <property type="term" value="F:DNA binding"/>
    <property type="evidence" value="ECO:0007669"/>
    <property type="project" value="UniProtKB-UniRule"/>
</dbReference>
<evidence type="ECO:0000256" key="1">
    <source>
        <dbReference type="ARBA" id="ARBA00023015"/>
    </source>
</evidence>
<dbReference type="InterPro" id="IPR026282">
    <property type="entry name" value="MJ1563"/>
</dbReference>
<keyword evidence="2 4" id="KW-0238">DNA-binding</keyword>
<dbReference type="Pfam" id="PF12802">
    <property type="entry name" value="MarR_2"/>
    <property type="match status" value="1"/>
</dbReference>
<dbReference type="InterPro" id="IPR036388">
    <property type="entry name" value="WH-like_DNA-bd_sf"/>
</dbReference>
<dbReference type="EMBL" id="QEKI01000007">
    <property type="protein sequence ID" value="PVY40454.1"/>
    <property type="molecule type" value="Genomic_DNA"/>
</dbReference>
<dbReference type="PANTHER" id="PTHR38465">
    <property type="entry name" value="HTH-TYPE TRANSCRIPTIONAL REGULATOR MJ1563-RELATED"/>
    <property type="match status" value="1"/>
</dbReference>
<accession>A0A2U1AVK0</accession>
<dbReference type="GO" id="GO:0006355">
    <property type="term" value="P:regulation of DNA-templated transcription"/>
    <property type="evidence" value="ECO:0007669"/>
    <property type="project" value="UniProtKB-ARBA"/>
</dbReference>
<proteinExistence type="inferred from homology"/>